<dbReference type="AlphaFoldDB" id="A0A9P0D222"/>
<keyword evidence="3" id="KW-1185">Reference proteome</keyword>
<dbReference type="OrthoDB" id="6354489at2759"/>
<feature type="compositionally biased region" description="Basic and acidic residues" evidence="1">
    <location>
        <begin position="504"/>
        <end position="545"/>
    </location>
</feature>
<feature type="compositionally biased region" description="Acidic residues" evidence="1">
    <location>
        <begin position="421"/>
        <end position="440"/>
    </location>
</feature>
<feature type="compositionally biased region" description="Basic and acidic residues" evidence="1">
    <location>
        <begin position="130"/>
        <end position="153"/>
    </location>
</feature>
<evidence type="ECO:0000256" key="1">
    <source>
        <dbReference type="SAM" id="MobiDB-lite"/>
    </source>
</evidence>
<protein>
    <submittedName>
        <fullName evidence="2">Uncharacterized protein</fullName>
    </submittedName>
</protein>
<gene>
    <name evidence="2" type="ORF">PSYICH_LOCUS12284</name>
</gene>
<reference evidence="2" key="1">
    <citation type="submission" date="2022-01" db="EMBL/GenBank/DDBJ databases">
        <authorList>
            <person name="King R."/>
        </authorList>
    </citation>
    <scope>NUCLEOTIDE SEQUENCE</scope>
</reference>
<sequence length="606" mass="70245">MPRGRGYSSTPRGYRGNSHRGNSSWNGSSSRGSRGGYPSSSKYNSFHSSMESRSPYEPKSKYSSSSDRFSRSDDYHKSYRSDYSHSLSRDRRSPDRKRMRLEAPSSRHDSYYGSSRHDPPPPPSYSASYSDRRLSSERHPSSSQFSRRDDFRRPSGPPKRGSYRGRLSSRGSRGMRMSERPMRRRLVESSYVVRKRVIPRVADFQRRLKISRMRSAIVARRGVKRTFKEETKDGEDKEEKTEKDGEDKKSSDEKDKSEDEEEKKRRKAFIKLQCPQCGLKALTFRRYELHLHGRSHLFAMRKVALKQKAILGQMRQAQRNSQNELEKTSSDLGNRTNFCPLCKLNYKQKRAVHQLSESHQNMKKFLMPFCKICNISFESPMIYENHCCSIDHIKRKQRMESSDGSGEEDNLENFTTIDSVGDVDGEEASETEEKKEEDDKEPAVNVGIEKIRKIEAYYCDLCKMYLQRGDEEELNKILSRHCKQRVHMQRYIRLKEADELAKKEAAKEGKEKKDGTESDKDKPSKTDDDETKDDKLWADVDKDLGDILAEAESGNKSSDEDEDSHVNGERYDRFKLSEKNGEEKLMGEEEGILDNKLVIEDSVEKK</sequence>
<feature type="compositionally biased region" description="Basic and acidic residues" evidence="1">
    <location>
        <begin position="564"/>
        <end position="587"/>
    </location>
</feature>
<dbReference type="Proteomes" id="UP001153636">
    <property type="component" value="Chromosome 6"/>
</dbReference>
<feature type="region of interest" description="Disordered" evidence="1">
    <location>
        <begin position="399"/>
        <end position="443"/>
    </location>
</feature>
<accession>A0A9P0D222</accession>
<evidence type="ECO:0000313" key="3">
    <source>
        <dbReference type="Proteomes" id="UP001153636"/>
    </source>
</evidence>
<feature type="region of interest" description="Disordered" evidence="1">
    <location>
        <begin position="1"/>
        <end position="182"/>
    </location>
</feature>
<feature type="compositionally biased region" description="Polar residues" evidence="1">
    <location>
        <begin position="42"/>
        <end position="51"/>
    </location>
</feature>
<feature type="compositionally biased region" description="Basic and acidic residues" evidence="1">
    <location>
        <begin position="229"/>
        <end position="257"/>
    </location>
</feature>
<name>A0A9P0D222_9CUCU</name>
<proteinExistence type="predicted"/>
<dbReference type="PANTHER" id="PTHR15491">
    <property type="match status" value="1"/>
</dbReference>
<feature type="compositionally biased region" description="Basic and acidic residues" evidence="1">
    <location>
        <begin position="68"/>
        <end position="93"/>
    </location>
</feature>
<dbReference type="InterPro" id="IPR026811">
    <property type="entry name" value="CIZ1"/>
</dbReference>
<organism evidence="2 3">
    <name type="scientific">Psylliodes chrysocephalus</name>
    <dbReference type="NCBI Taxonomy" id="3402493"/>
    <lineage>
        <taxon>Eukaryota</taxon>
        <taxon>Metazoa</taxon>
        <taxon>Ecdysozoa</taxon>
        <taxon>Arthropoda</taxon>
        <taxon>Hexapoda</taxon>
        <taxon>Insecta</taxon>
        <taxon>Pterygota</taxon>
        <taxon>Neoptera</taxon>
        <taxon>Endopterygota</taxon>
        <taxon>Coleoptera</taxon>
        <taxon>Polyphaga</taxon>
        <taxon>Cucujiformia</taxon>
        <taxon>Chrysomeloidea</taxon>
        <taxon>Chrysomelidae</taxon>
        <taxon>Galerucinae</taxon>
        <taxon>Alticini</taxon>
        <taxon>Psylliodes</taxon>
    </lineage>
</organism>
<feature type="compositionally biased region" description="Low complexity" evidence="1">
    <location>
        <begin position="15"/>
        <end position="41"/>
    </location>
</feature>
<feature type="region of interest" description="Disordered" evidence="1">
    <location>
        <begin position="229"/>
        <end position="262"/>
    </location>
</feature>
<feature type="compositionally biased region" description="Low complexity" evidence="1">
    <location>
        <begin position="158"/>
        <end position="175"/>
    </location>
</feature>
<evidence type="ECO:0000313" key="2">
    <source>
        <dbReference type="EMBL" id="CAH1112485.1"/>
    </source>
</evidence>
<feature type="compositionally biased region" description="Basic and acidic residues" evidence="1">
    <location>
        <begin position="105"/>
        <end position="119"/>
    </location>
</feature>
<dbReference type="PANTHER" id="PTHR15491:SF18">
    <property type="entry name" value="CIZ1 ZINC FINGER PROTEIN, ISOFORM A"/>
    <property type="match status" value="1"/>
</dbReference>
<dbReference type="EMBL" id="OV651818">
    <property type="protein sequence ID" value="CAH1112485.1"/>
    <property type="molecule type" value="Genomic_DNA"/>
</dbReference>
<feature type="region of interest" description="Disordered" evidence="1">
    <location>
        <begin position="504"/>
        <end position="589"/>
    </location>
</feature>